<keyword evidence="4 8" id="KW-0812">Transmembrane</keyword>
<protein>
    <submittedName>
        <fullName evidence="9">Rod shape-determining protein MreD</fullName>
    </submittedName>
</protein>
<evidence type="ECO:0000313" key="9">
    <source>
        <dbReference type="EMBL" id="MDA2805124.1"/>
    </source>
</evidence>
<reference evidence="9" key="1">
    <citation type="submission" date="2023-01" db="EMBL/GenBank/DDBJ databases">
        <title>Draft genome sequence of Nocardiopsis sp. LSu2-4 isolated from halophytes.</title>
        <authorList>
            <person name="Duangmal K."/>
            <person name="Chantavorakit T."/>
        </authorList>
    </citation>
    <scope>NUCLEOTIDE SEQUENCE</scope>
    <source>
        <strain evidence="9">LSu2-4</strain>
    </source>
</reference>
<evidence type="ECO:0000256" key="6">
    <source>
        <dbReference type="ARBA" id="ARBA00022989"/>
    </source>
</evidence>
<dbReference type="InterPro" id="IPR007227">
    <property type="entry name" value="Cell_shape_determining_MreD"/>
</dbReference>
<feature type="transmembrane region" description="Helical" evidence="8">
    <location>
        <begin position="101"/>
        <end position="123"/>
    </location>
</feature>
<evidence type="ECO:0000256" key="1">
    <source>
        <dbReference type="ARBA" id="ARBA00004651"/>
    </source>
</evidence>
<evidence type="ECO:0000256" key="8">
    <source>
        <dbReference type="SAM" id="Phobius"/>
    </source>
</evidence>
<dbReference type="Proteomes" id="UP001165685">
    <property type="component" value="Unassembled WGS sequence"/>
</dbReference>
<evidence type="ECO:0000256" key="5">
    <source>
        <dbReference type="ARBA" id="ARBA00022960"/>
    </source>
</evidence>
<dbReference type="RefSeq" id="WP_270677771.1">
    <property type="nucleotide sequence ID" value="NZ_JAQFWP010000017.1"/>
</dbReference>
<sequence>MKGAVTALLVAAAVLVQAALVNRLPLPWDVGPDLVVLAVAATALRSGPAGAAVTGFCAGLAVDLLPPADHEAGRYALLYCLAGYLVARYGRVEGRGRARTYGTAAAAALGTAAGFALLGAGLGDPRVGLAAAALAVPLSAAETMLVSPLVLAPVGRIMRAVAPDAYAEGGYPDLPAFSGGGTRGWRG</sequence>
<feature type="transmembrane region" description="Helical" evidence="8">
    <location>
        <begin position="129"/>
        <end position="151"/>
    </location>
</feature>
<keyword evidence="6 8" id="KW-1133">Transmembrane helix</keyword>
<evidence type="ECO:0000313" key="10">
    <source>
        <dbReference type="Proteomes" id="UP001165685"/>
    </source>
</evidence>
<keyword evidence="10" id="KW-1185">Reference proteome</keyword>
<gene>
    <name evidence="9" type="primary">mreD</name>
    <name evidence="9" type="ORF">O4U47_11425</name>
</gene>
<proteinExistence type="inferred from homology"/>
<evidence type="ECO:0000256" key="2">
    <source>
        <dbReference type="ARBA" id="ARBA00007776"/>
    </source>
</evidence>
<accession>A0ABT4TKB6</accession>
<keyword evidence="5" id="KW-0133">Cell shape</keyword>
<evidence type="ECO:0000256" key="4">
    <source>
        <dbReference type="ARBA" id="ARBA00022692"/>
    </source>
</evidence>
<keyword evidence="3" id="KW-1003">Cell membrane</keyword>
<evidence type="ECO:0000256" key="7">
    <source>
        <dbReference type="ARBA" id="ARBA00023136"/>
    </source>
</evidence>
<comment type="subcellular location">
    <subcellularLocation>
        <location evidence="1">Cell membrane</location>
        <topology evidence="1">Multi-pass membrane protein</topology>
    </subcellularLocation>
</comment>
<dbReference type="EMBL" id="JAQFWP010000017">
    <property type="protein sequence ID" value="MDA2805124.1"/>
    <property type="molecule type" value="Genomic_DNA"/>
</dbReference>
<dbReference type="NCBIfam" id="TIGR03426">
    <property type="entry name" value="shape_MreD"/>
    <property type="match status" value="1"/>
</dbReference>
<keyword evidence="7 8" id="KW-0472">Membrane</keyword>
<feature type="transmembrane region" description="Helical" evidence="8">
    <location>
        <begin position="72"/>
        <end position="89"/>
    </location>
</feature>
<name>A0ABT4TKB6_9ACTN</name>
<comment type="caution">
    <text evidence="9">The sequence shown here is derived from an EMBL/GenBank/DDBJ whole genome shotgun (WGS) entry which is preliminary data.</text>
</comment>
<organism evidence="9 10">
    <name type="scientific">Nocardiopsis suaedae</name>
    <dbReference type="NCBI Taxonomy" id="3018444"/>
    <lineage>
        <taxon>Bacteria</taxon>
        <taxon>Bacillati</taxon>
        <taxon>Actinomycetota</taxon>
        <taxon>Actinomycetes</taxon>
        <taxon>Streptosporangiales</taxon>
        <taxon>Nocardiopsidaceae</taxon>
        <taxon>Nocardiopsis</taxon>
    </lineage>
</organism>
<comment type="similarity">
    <text evidence="2">Belongs to the MreD family.</text>
</comment>
<evidence type="ECO:0000256" key="3">
    <source>
        <dbReference type="ARBA" id="ARBA00022475"/>
    </source>
</evidence>